<gene>
    <name evidence="2" type="ORF">C0Z19_25575</name>
</gene>
<sequence length="182" mass="20191">MSDSNRPSSLPPDTKLGSAEPAGNDGAEHSPVARLPPSRATPDPLGDTANLHEQLAVGFRLAVSKARQITTSPPLSWTQALRATLTRAGRRSMTDRLLVQRADLVGLAAELRRLLDQSEPSRRGAAPEDRQQPQRSEKALRADRALAQTRRWRPEAQRWLQAVYSELAAVEHKLSKRSKQRR</sequence>
<accession>A0A2N7VHG5</accession>
<feature type="region of interest" description="Disordered" evidence="1">
    <location>
        <begin position="1"/>
        <end position="49"/>
    </location>
</feature>
<evidence type="ECO:0000313" key="3">
    <source>
        <dbReference type="Proteomes" id="UP000235347"/>
    </source>
</evidence>
<proteinExistence type="predicted"/>
<name>A0A2N7VHG5_9BURK</name>
<feature type="region of interest" description="Disordered" evidence="1">
    <location>
        <begin position="116"/>
        <end position="145"/>
    </location>
</feature>
<dbReference type="RefSeq" id="WP_102612634.1">
    <property type="nucleotide sequence ID" value="NZ_CADIKD010000007.1"/>
</dbReference>
<dbReference type="AlphaFoldDB" id="A0A2N7VHG5"/>
<comment type="caution">
    <text evidence="2">The sequence shown here is derived from an EMBL/GenBank/DDBJ whole genome shotgun (WGS) entry which is preliminary data.</text>
</comment>
<reference evidence="2 3" key="1">
    <citation type="submission" date="2018-01" db="EMBL/GenBank/DDBJ databases">
        <title>Whole genome analyses suggest that Burkholderia sensu lato contains two further novel genera in the rhizoxinica-symbiotica group Mycetohabitans gen. nov., and Trinickia gen. nov.: implications for the evolution of diazotrophy and nodulation in the Burkholderiaceae.</title>
        <authorList>
            <person name="Estrada-de los Santos P."/>
            <person name="Palmer M."/>
            <person name="Chavez-Ramirez B."/>
            <person name="Beukes C."/>
            <person name="Steenkamp E.T."/>
            <person name="Hirsch A.M."/>
            <person name="Manyaka P."/>
            <person name="Maluk M."/>
            <person name="Lafos M."/>
            <person name="Crook M."/>
            <person name="Gross E."/>
            <person name="Simon M.F."/>
            <person name="Bueno dos Reis Junior F."/>
            <person name="Poole P.S."/>
            <person name="Venter S.N."/>
            <person name="James E.K."/>
        </authorList>
    </citation>
    <scope>NUCLEOTIDE SEQUENCE [LARGE SCALE GENOMIC DNA]</scope>
    <source>
        <strain evidence="2 3">GP25-8</strain>
    </source>
</reference>
<organism evidence="2 3">
    <name type="scientific">Trinickia soli</name>
    <dbReference type="NCBI Taxonomy" id="380675"/>
    <lineage>
        <taxon>Bacteria</taxon>
        <taxon>Pseudomonadati</taxon>
        <taxon>Pseudomonadota</taxon>
        <taxon>Betaproteobacteria</taxon>
        <taxon>Burkholderiales</taxon>
        <taxon>Burkholderiaceae</taxon>
        <taxon>Trinickia</taxon>
    </lineage>
</organism>
<evidence type="ECO:0000256" key="1">
    <source>
        <dbReference type="SAM" id="MobiDB-lite"/>
    </source>
</evidence>
<protein>
    <submittedName>
        <fullName evidence="2">Uncharacterized protein</fullName>
    </submittedName>
</protein>
<feature type="compositionally biased region" description="Basic and acidic residues" evidence="1">
    <location>
        <begin position="116"/>
        <end position="144"/>
    </location>
</feature>
<dbReference type="Proteomes" id="UP000235347">
    <property type="component" value="Unassembled WGS sequence"/>
</dbReference>
<evidence type="ECO:0000313" key="2">
    <source>
        <dbReference type="EMBL" id="PMS16579.1"/>
    </source>
</evidence>
<dbReference type="EMBL" id="PNYB01000034">
    <property type="protein sequence ID" value="PMS16579.1"/>
    <property type="molecule type" value="Genomic_DNA"/>
</dbReference>
<keyword evidence="3" id="KW-1185">Reference proteome</keyword>